<sequence length="333" mass="36524">MDDCLRTTDSFMIDSSALKNYISFECISGSSSQVSANGKEKEGKSIMAESSELLNTGETKQIDEGAKIAEMDQYSLIKSRIEDASVQQLSLSSRAALFPHPSKVLTGGEGAYFVACKNWFAVADGMGQWSQGKEIYSYAISKGLNSNPFVCNKLIGMYCKYFDFESAELIFHNMVEGDLVTLNLLISGHVQTNQLNRSQKLLYVMRNDGFEPIILTWNGLITGCMENGLNEFVLEMLLELQIAGLKPDKYTIGMIIPVCSRIASFEQGKQAHSYAICCGIDANVYIGSALIDSILLAGYANSQICKIFDPGGLFMFSKSTSLPMTSLDGVELF</sequence>
<reference evidence="3 4" key="1">
    <citation type="journal article" date="2021" name="Hortic Res">
        <title>Chromosome-scale assembly of the Dendrobium chrysotoxum genome enhances the understanding of orchid evolution.</title>
        <authorList>
            <person name="Zhang Y."/>
            <person name="Zhang G.Q."/>
            <person name="Zhang D."/>
            <person name="Liu X.D."/>
            <person name="Xu X.Y."/>
            <person name="Sun W.H."/>
            <person name="Yu X."/>
            <person name="Zhu X."/>
            <person name="Wang Z.W."/>
            <person name="Zhao X."/>
            <person name="Zhong W.Y."/>
            <person name="Chen H."/>
            <person name="Yin W.L."/>
            <person name="Huang T."/>
            <person name="Niu S.C."/>
            <person name="Liu Z.J."/>
        </authorList>
    </citation>
    <scope>NUCLEOTIDE SEQUENCE [LARGE SCALE GENOMIC DNA]</scope>
    <source>
        <strain evidence="3">Lindl</strain>
    </source>
</reference>
<keyword evidence="4" id="KW-1185">Reference proteome</keyword>
<dbReference type="NCBIfam" id="TIGR00756">
    <property type="entry name" value="PPR"/>
    <property type="match status" value="1"/>
</dbReference>
<accession>A0AAV7G5L1</accession>
<dbReference type="InterPro" id="IPR002885">
    <property type="entry name" value="PPR_rpt"/>
</dbReference>
<protein>
    <recommendedName>
        <fullName evidence="5">Protein phosphatase</fullName>
    </recommendedName>
</protein>
<gene>
    <name evidence="3" type="ORF">IEQ34_018734</name>
</gene>
<dbReference type="InterPro" id="IPR011990">
    <property type="entry name" value="TPR-like_helical_dom_sf"/>
</dbReference>
<evidence type="ECO:0008006" key="5">
    <source>
        <dbReference type="Google" id="ProtNLM"/>
    </source>
</evidence>
<dbReference type="PROSITE" id="PS51375">
    <property type="entry name" value="PPR"/>
    <property type="match status" value="1"/>
</dbReference>
<feature type="repeat" description="PPR" evidence="2">
    <location>
        <begin position="178"/>
        <end position="212"/>
    </location>
</feature>
<comment type="caution">
    <text evidence="3">The sequence shown here is derived from an EMBL/GenBank/DDBJ whole genome shotgun (WGS) entry which is preliminary data.</text>
</comment>
<dbReference type="GO" id="GO:0009451">
    <property type="term" value="P:RNA modification"/>
    <property type="evidence" value="ECO:0007669"/>
    <property type="project" value="InterPro"/>
</dbReference>
<dbReference type="PANTHER" id="PTHR47926:SF347">
    <property type="entry name" value="PENTATRICOPEPTIDE REPEAT-CONTAINING PROTEIN"/>
    <property type="match status" value="1"/>
</dbReference>
<dbReference type="Pfam" id="PF01535">
    <property type="entry name" value="PPR"/>
    <property type="match status" value="1"/>
</dbReference>
<dbReference type="Proteomes" id="UP000775213">
    <property type="component" value="Unassembled WGS sequence"/>
</dbReference>
<dbReference type="EMBL" id="JAGFBR010000017">
    <property type="protein sequence ID" value="KAH0451435.1"/>
    <property type="molecule type" value="Genomic_DNA"/>
</dbReference>
<dbReference type="GO" id="GO:0003723">
    <property type="term" value="F:RNA binding"/>
    <property type="evidence" value="ECO:0007669"/>
    <property type="project" value="InterPro"/>
</dbReference>
<dbReference type="InterPro" id="IPR046960">
    <property type="entry name" value="PPR_At4g14850-like_plant"/>
</dbReference>
<dbReference type="AlphaFoldDB" id="A0AAV7G5L1"/>
<dbReference type="Gene3D" id="1.25.40.10">
    <property type="entry name" value="Tetratricopeptide repeat domain"/>
    <property type="match status" value="1"/>
</dbReference>
<evidence type="ECO:0000313" key="4">
    <source>
        <dbReference type="Proteomes" id="UP000775213"/>
    </source>
</evidence>
<organism evidence="3 4">
    <name type="scientific">Dendrobium chrysotoxum</name>
    <name type="common">Orchid</name>
    <dbReference type="NCBI Taxonomy" id="161865"/>
    <lineage>
        <taxon>Eukaryota</taxon>
        <taxon>Viridiplantae</taxon>
        <taxon>Streptophyta</taxon>
        <taxon>Embryophyta</taxon>
        <taxon>Tracheophyta</taxon>
        <taxon>Spermatophyta</taxon>
        <taxon>Magnoliopsida</taxon>
        <taxon>Liliopsida</taxon>
        <taxon>Asparagales</taxon>
        <taxon>Orchidaceae</taxon>
        <taxon>Epidendroideae</taxon>
        <taxon>Malaxideae</taxon>
        <taxon>Dendrobiinae</taxon>
        <taxon>Dendrobium</taxon>
    </lineage>
</organism>
<dbReference type="PANTHER" id="PTHR47926">
    <property type="entry name" value="PENTATRICOPEPTIDE REPEAT-CONTAINING PROTEIN"/>
    <property type="match status" value="1"/>
</dbReference>
<evidence type="ECO:0000256" key="2">
    <source>
        <dbReference type="PROSITE-ProRule" id="PRU00708"/>
    </source>
</evidence>
<keyword evidence="1" id="KW-0677">Repeat</keyword>
<proteinExistence type="predicted"/>
<dbReference type="Pfam" id="PF13812">
    <property type="entry name" value="PPR_3"/>
    <property type="match status" value="1"/>
</dbReference>
<name>A0AAV7G5L1_DENCH</name>
<evidence type="ECO:0000313" key="3">
    <source>
        <dbReference type="EMBL" id="KAH0451435.1"/>
    </source>
</evidence>
<evidence type="ECO:0000256" key="1">
    <source>
        <dbReference type="ARBA" id="ARBA00022737"/>
    </source>
</evidence>